<keyword evidence="1" id="KW-0732">Signal</keyword>
<evidence type="ECO:0000259" key="2">
    <source>
        <dbReference type="Pfam" id="PF02557"/>
    </source>
</evidence>
<protein>
    <submittedName>
        <fullName evidence="3">M15 family metallopeptidase</fullName>
    </submittedName>
</protein>
<dbReference type="EMBL" id="JAAXKY010000138">
    <property type="protein sequence ID" value="NMH81271.1"/>
    <property type="molecule type" value="Genomic_DNA"/>
</dbReference>
<feature type="chain" id="PRO_5046443193" evidence="1">
    <location>
        <begin position="32"/>
        <end position="193"/>
    </location>
</feature>
<evidence type="ECO:0000313" key="3">
    <source>
        <dbReference type="EMBL" id="NMH81271.1"/>
    </source>
</evidence>
<keyword evidence="4" id="KW-1185">Reference proteome</keyword>
<dbReference type="CDD" id="cd14846">
    <property type="entry name" value="Peptidase_M15_like"/>
    <property type="match status" value="1"/>
</dbReference>
<dbReference type="InterPro" id="IPR009045">
    <property type="entry name" value="Zn_M74/Hedgehog-like"/>
</dbReference>
<feature type="domain" description="D-alanyl-D-alanine carboxypeptidase-like core" evidence="2">
    <location>
        <begin position="72"/>
        <end position="167"/>
    </location>
</feature>
<dbReference type="Gene3D" id="3.30.1380.10">
    <property type="match status" value="1"/>
</dbReference>
<sequence>MPIPFSARCRRPFAVLPAALVIVFLAAGCTAKVDGTATADAGAESAFSAADGHIPQGETVSPFADVPAIANLDPALRAAVQRAAGDAAAKNVEMRISSGWRSERYQNFLLQQATSRYGGEEEARRFVRTAETSSHVTGHAVDVLPTRADDWLIQHGAAYGLCQSYANEMWHFELSVAPGGTCPAPASDADAAE</sequence>
<name>A0ABX1RLJ7_9PSEU</name>
<dbReference type="InterPro" id="IPR003709">
    <property type="entry name" value="VanY-like_core_dom"/>
</dbReference>
<comment type="caution">
    <text evidence="3">The sequence shown here is derived from an EMBL/GenBank/DDBJ whole genome shotgun (WGS) entry which is preliminary data.</text>
</comment>
<evidence type="ECO:0000256" key="1">
    <source>
        <dbReference type="SAM" id="SignalP"/>
    </source>
</evidence>
<accession>A0ABX1RLJ7</accession>
<proteinExistence type="predicted"/>
<organism evidence="3 4">
    <name type="scientific">Pseudonocardia xinjiangensis</name>
    <dbReference type="NCBI Taxonomy" id="75289"/>
    <lineage>
        <taxon>Bacteria</taxon>
        <taxon>Bacillati</taxon>
        <taxon>Actinomycetota</taxon>
        <taxon>Actinomycetes</taxon>
        <taxon>Pseudonocardiales</taxon>
        <taxon>Pseudonocardiaceae</taxon>
        <taxon>Pseudonocardia</taxon>
    </lineage>
</organism>
<dbReference type="Proteomes" id="UP001296706">
    <property type="component" value="Unassembled WGS sequence"/>
</dbReference>
<dbReference type="Pfam" id="PF02557">
    <property type="entry name" value="VanY"/>
    <property type="match status" value="1"/>
</dbReference>
<reference evidence="3 4" key="1">
    <citation type="submission" date="2020-04" db="EMBL/GenBank/DDBJ databases">
        <authorList>
            <person name="Klaysubun C."/>
            <person name="Duangmal K."/>
            <person name="Lipun K."/>
        </authorList>
    </citation>
    <scope>NUCLEOTIDE SEQUENCE [LARGE SCALE GENOMIC DNA]</scope>
    <source>
        <strain evidence="3 4">JCM 11839</strain>
    </source>
</reference>
<dbReference type="SUPFAM" id="SSF55166">
    <property type="entry name" value="Hedgehog/DD-peptidase"/>
    <property type="match status" value="1"/>
</dbReference>
<feature type="signal peptide" evidence="1">
    <location>
        <begin position="1"/>
        <end position="31"/>
    </location>
</feature>
<gene>
    <name evidence="3" type="ORF">HF577_29775</name>
</gene>
<evidence type="ECO:0000313" key="4">
    <source>
        <dbReference type="Proteomes" id="UP001296706"/>
    </source>
</evidence>